<feature type="domain" description="Laminin G" evidence="2">
    <location>
        <begin position="1"/>
        <end position="57"/>
    </location>
</feature>
<feature type="non-terminal residue" evidence="3">
    <location>
        <position position="175"/>
    </location>
</feature>
<evidence type="ECO:0000259" key="2">
    <source>
        <dbReference type="PROSITE" id="PS50025"/>
    </source>
</evidence>
<name>A0A087TUX9_STEMI</name>
<feature type="domain" description="Laminin G" evidence="2">
    <location>
        <begin position="67"/>
        <end position="175"/>
    </location>
</feature>
<protein>
    <submittedName>
        <fullName evidence="3">Laminin subunit alpha-1</fullName>
    </submittedName>
</protein>
<accession>A0A087TUX9</accession>
<comment type="caution">
    <text evidence="1">Lacks conserved residue(s) required for the propagation of feature annotation.</text>
</comment>
<dbReference type="OMA" id="YNTGSWI"/>
<dbReference type="Pfam" id="PF02210">
    <property type="entry name" value="Laminin_G_2"/>
    <property type="match status" value="1"/>
</dbReference>
<dbReference type="OrthoDB" id="6423093at2759"/>
<dbReference type="PANTHER" id="PTHR15036">
    <property type="entry name" value="PIKACHURIN-LIKE PROTEIN"/>
    <property type="match status" value="1"/>
</dbReference>
<keyword evidence="4" id="KW-1185">Reference proteome</keyword>
<sequence length="175" mass="19850">MDLDSNSFFYIGGTPKGYRVPRKLKARNFAGCLYEVILDGKKVGLWNFITNQGCDGCKEGAEEEADFSSYSFSGDGYAILPQIKRYKEFSYVVALRFKTFDENALLFFAPNSDNGDFVSLELRDGHVVYQFNLGSQSRSVLKTTKKYNTGSWIRLAAERENLQGRLVVEDEYHDG</sequence>
<gene>
    <name evidence="3" type="ORF">X975_12642</name>
</gene>
<dbReference type="EMBL" id="KK116846">
    <property type="protein sequence ID" value="KFM68918.1"/>
    <property type="molecule type" value="Genomic_DNA"/>
</dbReference>
<evidence type="ECO:0000313" key="4">
    <source>
        <dbReference type="Proteomes" id="UP000054359"/>
    </source>
</evidence>
<proteinExistence type="predicted"/>
<dbReference type="InterPro" id="IPR001791">
    <property type="entry name" value="Laminin_G"/>
</dbReference>
<organism evidence="3 4">
    <name type="scientific">Stegodyphus mimosarum</name>
    <name type="common">African social velvet spider</name>
    <dbReference type="NCBI Taxonomy" id="407821"/>
    <lineage>
        <taxon>Eukaryota</taxon>
        <taxon>Metazoa</taxon>
        <taxon>Ecdysozoa</taxon>
        <taxon>Arthropoda</taxon>
        <taxon>Chelicerata</taxon>
        <taxon>Arachnida</taxon>
        <taxon>Araneae</taxon>
        <taxon>Araneomorphae</taxon>
        <taxon>Entelegynae</taxon>
        <taxon>Eresoidea</taxon>
        <taxon>Eresidae</taxon>
        <taxon>Stegodyphus</taxon>
    </lineage>
</organism>
<dbReference type="Proteomes" id="UP000054359">
    <property type="component" value="Unassembled WGS sequence"/>
</dbReference>
<dbReference type="AlphaFoldDB" id="A0A087TUX9"/>
<dbReference type="PANTHER" id="PTHR15036:SF85">
    <property type="entry name" value="SP2353, ISOFORM A"/>
    <property type="match status" value="1"/>
</dbReference>
<dbReference type="GO" id="GO:0016020">
    <property type="term" value="C:membrane"/>
    <property type="evidence" value="ECO:0007669"/>
    <property type="project" value="UniProtKB-SubCell"/>
</dbReference>
<reference evidence="3 4" key="1">
    <citation type="submission" date="2013-11" db="EMBL/GenBank/DDBJ databases">
        <title>Genome sequencing of Stegodyphus mimosarum.</title>
        <authorList>
            <person name="Bechsgaard J."/>
        </authorList>
    </citation>
    <scope>NUCLEOTIDE SEQUENCE [LARGE SCALE GENOMIC DNA]</scope>
</reference>
<dbReference type="PROSITE" id="PS50025">
    <property type="entry name" value="LAM_G_DOMAIN"/>
    <property type="match status" value="2"/>
</dbReference>
<dbReference type="InterPro" id="IPR050372">
    <property type="entry name" value="Neurexin-related_CASP"/>
</dbReference>
<dbReference type="Gene3D" id="2.60.120.200">
    <property type="match status" value="2"/>
</dbReference>
<evidence type="ECO:0000313" key="3">
    <source>
        <dbReference type="EMBL" id="KFM68918.1"/>
    </source>
</evidence>
<evidence type="ECO:0000256" key="1">
    <source>
        <dbReference type="PROSITE-ProRule" id="PRU00122"/>
    </source>
</evidence>
<dbReference type="SUPFAM" id="SSF49899">
    <property type="entry name" value="Concanavalin A-like lectins/glucanases"/>
    <property type="match status" value="2"/>
</dbReference>
<dbReference type="InterPro" id="IPR013320">
    <property type="entry name" value="ConA-like_dom_sf"/>
</dbReference>
<dbReference type="CDD" id="cd00110">
    <property type="entry name" value="LamG"/>
    <property type="match status" value="1"/>
</dbReference>
<dbReference type="STRING" id="407821.A0A087TUX9"/>